<proteinExistence type="inferred from homology"/>
<dbReference type="InterPro" id="IPR004089">
    <property type="entry name" value="MCPsignal_dom"/>
</dbReference>
<dbReference type="PANTHER" id="PTHR43531">
    <property type="entry name" value="PROTEIN ICFG"/>
    <property type="match status" value="1"/>
</dbReference>
<dbReference type="PROSITE" id="PS50885">
    <property type="entry name" value="HAMP"/>
    <property type="match status" value="1"/>
</dbReference>
<evidence type="ECO:0000256" key="2">
    <source>
        <dbReference type="ARBA" id="ARBA00029447"/>
    </source>
</evidence>
<dbReference type="InterPro" id="IPR051310">
    <property type="entry name" value="MCP_chemotaxis"/>
</dbReference>
<dbReference type="Proteomes" id="UP000672097">
    <property type="component" value="Unassembled WGS sequence"/>
</dbReference>
<evidence type="ECO:0000259" key="6">
    <source>
        <dbReference type="PROSITE" id="PS50885"/>
    </source>
</evidence>
<name>A0ABS5DTX6_9BURK</name>
<gene>
    <name evidence="7" type="ORF">KAK11_04590</name>
</gene>
<dbReference type="InterPro" id="IPR003660">
    <property type="entry name" value="HAMP_dom"/>
</dbReference>
<keyword evidence="4" id="KW-0472">Membrane</keyword>
<keyword evidence="3" id="KW-0807">Transducer</keyword>
<dbReference type="Pfam" id="PF00015">
    <property type="entry name" value="MCPsignal"/>
    <property type="match status" value="1"/>
</dbReference>
<evidence type="ECO:0008006" key="9">
    <source>
        <dbReference type="Google" id="ProtNLM"/>
    </source>
</evidence>
<protein>
    <recommendedName>
        <fullName evidence="9">Methyl-accepting chemotaxis protein</fullName>
    </recommendedName>
</protein>
<evidence type="ECO:0000313" key="8">
    <source>
        <dbReference type="Proteomes" id="UP000672097"/>
    </source>
</evidence>
<evidence type="ECO:0000313" key="7">
    <source>
        <dbReference type="EMBL" id="MBQ0934600.1"/>
    </source>
</evidence>
<dbReference type="InterPro" id="IPR004090">
    <property type="entry name" value="Chemotax_Me-accpt_rcpt"/>
</dbReference>
<dbReference type="PANTHER" id="PTHR43531:SF11">
    <property type="entry name" value="METHYL-ACCEPTING CHEMOTAXIS PROTEIN 3"/>
    <property type="match status" value="1"/>
</dbReference>
<dbReference type="SUPFAM" id="SSF58104">
    <property type="entry name" value="Methyl-accepting chemotaxis protein (MCP) signaling domain"/>
    <property type="match status" value="1"/>
</dbReference>
<evidence type="ECO:0000256" key="4">
    <source>
        <dbReference type="SAM" id="Phobius"/>
    </source>
</evidence>
<organism evidence="7 8">
    <name type="scientific">Ideonella paludis</name>
    <dbReference type="NCBI Taxonomy" id="1233411"/>
    <lineage>
        <taxon>Bacteria</taxon>
        <taxon>Pseudomonadati</taxon>
        <taxon>Pseudomonadota</taxon>
        <taxon>Betaproteobacteria</taxon>
        <taxon>Burkholderiales</taxon>
        <taxon>Sphaerotilaceae</taxon>
        <taxon>Ideonella</taxon>
    </lineage>
</organism>
<evidence type="ECO:0000256" key="1">
    <source>
        <dbReference type="ARBA" id="ARBA00022500"/>
    </source>
</evidence>
<dbReference type="Gene3D" id="3.30.450.20">
    <property type="entry name" value="PAS domain"/>
    <property type="match status" value="1"/>
</dbReference>
<reference evidence="7 8" key="1">
    <citation type="submission" date="2021-04" db="EMBL/GenBank/DDBJ databases">
        <title>The genome sequence of type strain Ideonella paludis KCTC 32238.</title>
        <authorList>
            <person name="Liu Y."/>
        </authorList>
    </citation>
    <scope>NUCLEOTIDE SEQUENCE [LARGE SCALE GENOMIC DNA]</scope>
    <source>
        <strain evidence="7 8">KCTC 32238</strain>
    </source>
</reference>
<keyword evidence="8" id="KW-1185">Reference proteome</keyword>
<feature type="transmembrane region" description="Helical" evidence="4">
    <location>
        <begin position="20"/>
        <end position="41"/>
    </location>
</feature>
<dbReference type="EMBL" id="JAGQDG010000002">
    <property type="protein sequence ID" value="MBQ0934600.1"/>
    <property type="molecule type" value="Genomic_DNA"/>
</dbReference>
<keyword evidence="4" id="KW-0812">Transmembrane</keyword>
<evidence type="ECO:0000259" key="5">
    <source>
        <dbReference type="PROSITE" id="PS50111"/>
    </source>
</evidence>
<dbReference type="PROSITE" id="PS50111">
    <property type="entry name" value="CHEMOTAXIS_TRANSDUC_2"/>
    <property type="match status" value="1"/>
</dbReference>
<keyword evidence="4" id="KW-1133">Transmembrane helix</keyword>
<dbReference type="SMART" id="SM00283">
    <property type="entry name" value="MA"/>
    <property type="match status" value="1"/>
</dbReference>
<dbReference type="Gene3D" id="1.10.287.950">
    <property type="entry name" value="Methyl-accepting chemotaxis protein"/>
    <property type="match status" value="1"/>
</dbReference>
<dbReference type="PRINTS" id="PR00260">
    <property type="entry name" value="CHEMTRNSDUCR"/>
</dbReference>
<keyword evidence="1" id="KW-0145">Chemotaxis</keyword>
<comment type="caution">
    <text evidence="7">The sequence shown here is derived from an EMBL/GenBank/DDBJ whole genome shotgun (WGS) entry which is preliminary data.</text>
</comment>
<feature type="transmembrane region" description="Helical" evidence="4">
    <location>
        <begin position="322"/>
        <end position="343"/>
    </location>
</feature>
<evidence type="ECO:0000256" key="3">
    <source>
        <dbReference type="PROSITE-ProRule" id="PRU00284"/>
    </source>
</evidence>
<feature type="domain" description="Methyl-accepting transducer" evidence="5">
    <location>
        <begin position="401"/>
        <end position="630"/>
    </location>
</feature>
<sequence length="832" mass="88821">MPLIKAVLRYAFEGMRNRPLSHKVGALVVAMVLPLLLLLVLEWQQHQRLIEFSRKELQGLAVVERVADVATHVERLRGAVAAAAARDPNAAAPVAVDVHAKALTQSAQALRAAVANGELADLSKEVDLALQPVARLTQDPQSMARQQFEASHSRAAASLKDFNLRVAERAGLLFDPDAQSYFLMDMLVERLLVLLESSGRSTAATLGVLSTTEASPADRERALALLQHTREHLLHVRGRLEALRRSGGELPGQWPDSYRQVDESAQLARAAVSGETHAADPKEVAAAGGRALHAVELLHAELLRELRGLLEARVQQEGFMQLVSTLLVVLAVLLSSTIAWVFFRSFVGSTKALVKDLELASRGNLSIPVEIRGRDEVAHMGQLVELLCRNMSALVADIRTSATRLGEAGQTVASEGVALARRTDAQAHSLRQSVEVMEHLVGQVTTTADGIQQITELTESLHEQATAGNMAMMTAVQSIDCLQASAKRVAEINGVIDDIAFETNLVALNASVEAAKSGESGRGFAVVAAEIRQLAQRCVAAAAEVRDLIDTTNSQVDVTSTHVQTVGGSLIGLQTGLEQALGRLRLITNASAEQSAGLEEVSAEILSLQGLTQEGAAAVARCEVAAASLLGQASSLSKSVKAVRLRQGGADEAKAMVLHARDLVAAVGWENAADEFNEEHGPWHDRGMYIFAWDDEGVCLAYGVKPQWVGRNIYEFPNGSIDMVEDFLQKAFAILSTPEREGWVDYRQLDANTMVPVAKSAYIVGLAGGGFMGCSVVRNAAEESVDAPCADLTEPLTPAQAEALCASCDQADVCAGQTPASSAAERHTAETV</sequence>
<accession>A0ABS5DTX6</accession>
<feature type="domain" description="HAMP" evidence="6">
    <location>
        <begin position="344"/>
        <end position="396"/>
    </location>
</feature>
<comment type="similarity">
    <text evidence="2">Belongs to the methyl-accepting chemotaxis (MCP) protein family.</text>
</comment>